<evidence type="ECO:0000256" key="11">
    <source>
        <dbReference type="ARBA" id="ARBA00025705"/>
    </source>
</evidence>
<dbReference type="Gene3D" id="3.30.950.10">
    <property type="entry name" value="Methyltransferase, Cobalt-precorrin-4 Transmethylase, Domain 2"/>
    <property type="match status" value="1"/>
</dbReference>
<dbReference type="FunFam" id="3.40.1010.10:FF:000001">
    <property type="entry name" value="Siroheme synthase"/>
    <property type="match status" value="1"/>
</dbReference>
<keyword evidence="4 14" id="KW-0489">Methyltransferase</keyword>
<dbReference type="GO" id="GO:0043115">
    <property type="term" value="F:precorrin-2 dehydrogenase activity"/>
    <property type="evidence" value="ECO:0007669"/>
    <property type="project" value="InterPro"/>
</dbReference>
<dbReference type="InterPro" id="IPR012409">
    <property type="entry name" value="Sirohaem_synth"/>
</dbReference>
<dbReference type="FunFam" id="3.30.950.10:FF:000001">
    <property type="entry name" value="Siroheme synthase"/>
    <property type="match status" value="1"/>
</dbReference>
<dbReference type="GO" id="GO:0019354">
    <property type="term" value="P:siroheme biosynthetic process"/>
    <property type="evidence" value="ECO:0007669"/>
    <property type="project" value="UniProtKB-UniPathway"/>
</dbReference>
<evidence type="ECO:0000259" key="15">
    <source>
        <dbReference type="Pfam" id="PF00590"/>
    </source>
</evidence>
<comment type="caution">
    <text evidence="16">The sequence shown here is derived from an EMBL/GenBank/DDBJ whole genome shotgun (WGS) entry which is preliminary data.</text>
</comment>
<dbReference type="OrthoDB" id="9815856at2"/>
<sequence length="452" mass="48375">MDGKIHDGDTEATTSHRVVILISYFRECFLCSKISITRGCFPALQAFVDMPMEFLNLSCDPSRLQLCLIGGGQEALALAERFAGLGADLCVFGDTRMPALEMLCGREGWEVADTLLPVPAPGQLWLVATGSVGRDRGILRHAREQQAMVFAPRHPNDSSVRLPPRLVAGEAVLPIKEGERFTGTRGQVALVSAGPGDPELLTLKALRHLQQADVIIHDRLVSHEILALANPQARRLYVGKARSDHSVPQEGINQALVDYARAGHRVVRLKGGDAFIFGRGGEELETLASAGISFEVVPGITAASGCAAYAGIPLTHRDHAQSVRFITGHLKDGSCDLDWESLARPAQTLVFYMGLGSLSLICEQLMANGLASTTPIALVEQGTTARQCVHVATLADMPAQVAGQGLKPPTLIIVGDVVSLHDSLKWFSPTANSSLGWEDGKHPTPLGQVQTA</sequence>
<dbReference type="Gene3D" id="3.40.1010.10">
    <property type="entry name" value="Cobalt-precorrin-4 Transmethylase, Domain 1"/>
    <property type="match status" value="1"/>
</dbReference>
<evidence type="ECO:0000256" key="12">
    <source>
        <dbReference type="ARBA" id="ARBA00060548"/>
    </source>
</evidence>
<organism evidence="16 17">
    <name type="scientific">Cobetia crustatorum</name>
    <dbReference type="NCBI Taxonomy" id="553385"/>
    <lineage>
        <taxon>Bacteria</taxon>
        <taxon>Pseudomonadati</taxon>
        <taxon>Pseudomonadota</taxon>
        <taxon>Gammaproteobacteria</taxon>
        <taxon>Oceanospirillales</taxon>
        <taxon>Halomonadaceae</taxon>
        <taxon>Cobetia</taxon>
    </lineage>
</organism>
<dbReference type="UniPathway" id="UPA00262">
    <property type="reaction ID" value="UER00211"/>
</dbReference>
<comment type="similarity">
    <text evidence="1 14">Belongs to the precorrin methyltransferase family.</text>
</comment>
<dbReference type="GO" id="GO:0032259">
    <property type="term" value="P:methylation"/>
    <property type="evidence" value="ECO:0007669"/>
    <property type="project" value="UniProtKB-KW"/>
</dbReference>
<keyword evidence="10" id="KW-0511">Multifunctional enzyme</keyword>
<evidence type="ECO:0000256" key="9">
    <source>
        <dbReference type="ARBA" id="ARBA00023244"/>
    </source>
</evidence>
<dbReference type="Pfam" id="PF00590">
    <property type="entry name" value="TP_methylase"/>
    <property type="match status" value="1"/>
</dbReference>
<evidence type="ECO:0000256" key="1">
    <source>
        <dbReference type="ARBA" id="ARBA00005879"/>
    </source>
</evidence>
<evidence type="ECO:0000256" key="6">
    <source>
        <dbReference type="ARBA" id="ARBA00022691"/>
    </source>
</evidence>
<evidence type="ECO:0000256" key="13">
    <source>
        <dbReference type="PIRSR" id="PIRSR036426-1"/>
    </source>
</evidence>
<evidence type="ECO:0000256" key="8">
    <source>
        <dbReference type="ARBA" id="ARBA00023239"/>
    </source>
</evidence>
<keyword evidence="8" id="KW-0456">Lyase</keyword>
<reference evidence="16 17" key="1">
    <citation type="submission" date="2019-07" db="EMBL/GenBank/DDBJ databases">
        <title>Diversity of Bacteria from Kongsfjorden, Arctic.</title>
        <authorList>
            <person name="Yu Y."/>
        </authorList>
    </citation>
    <scope>NUCLEOTIDE SEQUENCE [LARGE SCALE GENOMIC DNA]</scope>
    <source>
        <strain evidence="16 17">SM1923</strain>
    </source>
</reference>
<comment type="pathway">
    <text evidence="12">Cofactor biosynthesis; adenosylcobalamin biosynthesis; precorrin-2 from uroporphyrinogen III: step 1/1.</text>
</comment>
<evidence type="ECO:0000256" key="7">
    <source>
        <dbReference type="ARBA" id="ARBA00023002"/>
    </source>
</evidence>
<evidence type="ECO:0000256" key="5">
    <source>
        <dbReference type="ARBA" id="ARBA00022679"/>
    </source>
</evidence>
<evidence type="ECO:0000313" key="16">
    <source>
        <dbReference type="EMBL" id="TVU73857.1"/>
    </source>
</evidence>
<keyword evidence="7" id="KW-0560">Oxidoreductase</keyword>
<dbReference type="EC" id="2.1.1.107" evidence="2"/>
<dbReference type="InterPro" id="IPR000878">
    <property type="entry name" value="4pyrrol_Mease"/>
</dbReference>
<comment type="pathway">
    <text evidence="11">Porphyrin-containing compound metabolism; siroheme biosynthesis; precorrin-2 from uroporphyrinogen III: step 1/1.</text>
</comment>
<keyword evidence="5 14" id="KW-0808">Transferase</keyword>
<accession>A0A558HXL4</accession>
<dbReference type="GO" id="GO:0051287">
    <property type="term" value="F:NAD binding"/>
    <property type="evidence" value="ECO:0007669"/>
    <property type="project" value="InterPro"/>
</dbReference>
<dbReference type="GO" id="GO:0004851">
    <property type="term" value="F:uroporphyrin-III C-methyltransferase activity"/>
    <property type="evidence" value="ECO:0007669"/>
    <property type="project" value="UniProtKB-EC"/>
</dbReference>
<dbReference type="PROSITE" id="PS00839">
    <property type="entry name" value="SUMT_1"/>
    <property type="match status" value="1"/>
</dbReference>
<dbReference type="InterPro" id="IPR006366">
    <property type="entry name" value="CobA/CysG_C"/>
</dbReference>
<gene>
    <name evidence="16" type="primary">cobA</name>
    <name evidence="16" type="ORF">FQP86_01965</name>
</gene>
<dbReference type="PROSITE" id="PS00840">
    <property type="entry name" value="SUMT_2"/>
    <property type="match status" value="1"/>
</dbReference>
<evidence type="ECO:0000256" key="14">
    <source>
        <dbReference type="RuleBase" id="RU003960"/>
    </source>
</evidence>
<dbReference type="PIRSF" id="PIRSF036426">
    <property type="entry name" value="Sirohaem_synth"/>
    <property type="match status" value="1"/>
</dbReference>
<dbReference type="InterPro" id="IPR050161">
    <property type="entry name" value="Siro_Cobalamin_biosynth"/>
</dbReference>
<dbReference type="Proteomes" id="UP000319941">
    <property type="component" value="Unassembled WGS sequence"/>
</dbReference>
<keyword evidence="3" id="KW-0169">Cobalamin biosynthesis</keyword>
<dbReference type="InterPro" id="IPR014776">
    <property type="entry name" value="4pyrrole_Mease_sub2"/>
</dbReference>
<dbReference type="InterPro" id="IPR003043">
    <property type="entry name" value="Uropor_MeTrfase_CS"/>
</dbReference>
<protein>
    <recommendedName>
        <fullName evidence="2">uroporphyrinogen-III C-methyltransferase</fullName>
        <ecNumber evidence="2">2.1.1.107</ecNumber>
    </recommendedName>
</protein>
<dbReference type="CDD" id="cd11642">
    <property type="entry name" value="SUMT"/>
    <property type="match status" value="1"/>
</dbReference>
<evidence type="ECO:0000313" key="17">
    <source>
        <dbReference type="Proteomes" id="UP000319941"/>
    </source>
</evidence>
<name>A0A558HXL4_9GAMM</name>
<dbReference type="NCBIfam" id="TIGR01469">
    <property type="entry name" value="cobA_cysG_Cterm"/>
    <property type="match status" value="1"/>
</dbReference>
<dbReference type="InterPro" id="IPR014777">
    <property type="entry name" value="4pyrrole_Mease_sub1"/>
</dbReference>
<evidence type="ECO:0000256" key="10">
    <source>
        <dbReference type="ARBA" id="ARBA00023268"/>
    </source>
</evidence>
<feature type="active site" description="Proton donor" evidence="13">
    <location>
        <position position="240"/>
    </location>
</feature>
<evidence type="ECO:0000256" key="3">
    <source>
        <dbReference type="ARBA" id="ARBA00022573"/>
    </source>
</evidence>
<evidence type="ECO:0000256" key="2">
    <source>
        <dbReference type="ARBA" id="ARBA00012162"/>
    </source>
</evidence>
<keyword evidence="17" id="KW-1185">Reference proteome</keyword>
<proteinExistence type="inferred from homology"/>
<keyword evidence="6" id="KW-0949">S-adenosyl-L-methionine</keyword>
<dbReference type="PANTHER" id="PTHR45790:SF1">
    <property type="entry name" value="SIROHEME SYNTHASE"/>
    <property type="match status" value="1"/>
</dbReference>
<dbReference type="STRING" id="553385.GCA_000591415_00361"/>
<feature type="domain" description="Tetrapyrrole methylase" evidence="15">
    <location>
        <begin position="188"/>
        <end position="397"/>
    </location>
</feature>
<dbReference type="NCBIfam" id="NF004790">
    <property type="entry name" value="PRK06136.1"/>
    <property type="match status" value="1"/>
</dbReference>
<evidence type="ECO:0000256" key="4">
    <source>
        <dbReference type="ARBA" id="ARBA00022603"/>
    </source>
</evidence>
<feature type="active site" description="Proton acceptor" evidence="13">
    <location>
        <position position="218"/>
    </location>
</feature>
<dbReference type="InterPro" id="IPR035996">
    <property type="entry name" value="4pyrrol_Methylase_sf"/>
</dbReference>
<dbReference type="GO" id="GO:0009236">
    <property type="term" value="P:cobalamin biosynthetic process"/>
    <property type="evidence" value="ECO:0007669"/>
    <property type="project" value="UniProtKB-KW"/>
</dbReference>
<dbReference type="GO" id="GO:0051266">
    <property type="term" value="F:sirohydrochlorin ferrochelatase activity"/>
    <property type="evidence" value="ECO:0007669"/>
    <property type="project" value="InterPro"/>
</dbReference>
<dbReference type="AlphaFoldDB" id="A0A558HXL4"/>
<dbReference type="PANTHER" id="PTHR45790">
    <property type="entry name" value="SIROHEME SYNTHASE-RELATED"/>
    <property type="match status" value="1"/>
</dbReference>
<dbReference type="EMBL" id="VNFH01000001">
    <property type="protein sequence ID" value="TVU73857.1"/>
    <property type="molecule type" value="Genomic_DNA"/>
</dbReference>
<dbReference type="SUPFAM" id="SSF53790">
    <property type="entry name" value="Tetrapyrrole methylase"/>
    <property type="match status" value="1"/>
</dbReference>
<keyword evidence="9" id="KW-0627">Porphyrin biosynthesis</keyword>